<keyword evidence="3 6" id="KW-0274">FAD</keyword>
<name>A0A317ZK12_9BACT</name>
<evidence type="ECO:0000256" key="2">
    <source>
        <dbReference type="ARBA" id="ARBA00022630"/>
    </source>
</evidence>
<keyword evidence="4 6" id="KW-0560">Oxidoreductase</keyword>
<dbReference type="GO" id="GO:0005737">
    <property type="term" value="C:cytoplasm"/>
    <property type="evidence" value="ECO:0007669"/>
    <property type="project" value="UniProtKB-SubCell"/>
</dbReference>
<dbReference type="Proteomes" id="UP000247099">
    <property type="component" value="Unassembled WGS sequence"/>
</dbReference>
<dbReference type="EMBL" id="QHJQ01000003">
    <property type="protein sequence ID" value="PXA04573.1"/>
    <property type="molecule type" value="Genomic_DNA"/>
</dbReference>
<dbReference type="InterPro" id="IPR036188">
    <property type="entry name" value="FAD/NAD-bd_sf"/>
</dbReference>
<keyword evidence="5 6" id="KW-0350">Heme biosynthesis</keyword>
<dbReference type="InParanoid" id="A0A317ZK12"/>
<comment type="subcellular location">
    <subcellularLocation>
        <location evidence="6">Cytoplasm</location>
    </subcellularLocation>
</comment>
<comment type="caution">
    <text evidence="8">The sequence shown here is derived from an EMBL/GenBank/DDBJ whole genome shotgun (WGS) entry which is preliminary data.</text>
</comment>
<dbReference type="PANTHER" id="PTHR42923">
    <property type="entry name" value="PROTOPORPHYRINOGEN OXIDASE"/>
    <property type="match status" value="1"/>
</dbReference>
<comment type="cofactor">
    <cofactor evidence="1 6">
        <name>FAD</name>
        <dbReference type="ChEBI" id="CHEBI:57692"/>
    </cofactor>
</comment>
<dbReference type="UniPathway" id="UPA00252"/>
<proteinExistence type="inferred from homology"/>
<dbReference type="SUPFAM" id="SSF54373">
    <property type="entry name" value="FAD-linked reductases, C-terminal domain"/>
    <property type="match status" value="1"/>
</dbReference>
<evidence type="ECO:0000313" key="9">
    <source>
        <dbReference type="Proteomes" id="UP000247099"/>
    </source>
</evidence>
<dbReference type="GO" id="GO:0004729">
    <property type="term" value="F:oxygen-dependent protoporphyrinogen oxidase activity"/>
    <property type="evidence" value="ECO:0007669"/>
    <property type="project" value="UniProtKB-UniRule"/>
</dbReference>
<evidence type="ECO:0000313" key="8">
    <source>
        <dbReference type="EMBL" id="PXA04573.1"/>
    </source>
</evidence>
<feature type="domain" description="Amine oxidase" evidence="7">
    <location>
        <begin position="14"/>
        <end position="440"/>
    </location>
</feature>
<dbReference type="AlphaFoldDB" id="A0A317ZK12"/>
<comment type="similarity">
    <text evidence="6">Belongs to the protoporphyrinogen/coproporphyrinogen oxidase family. Coproporphyrinogen III oxidase subfamily.</text>
</comment>
<dbReference type="InterPro" id="IPR002937">
    <property type="entry name" value="Amino_oxidase"/>
</dbReference>
<evidence type="ECO:0000256" key="1">
    <source>
        <dbReference type="ARBA" id="ARBA00001974"/>
    </source>
</evidence>
<evidence type="ECO:0000259" key="7">
    <source>
        <dbReference type="Pfam" id="PF01593"/>
    </source>
</evidence>
<comment type="catalytic activity">
    <reaction evidence="6">
        <text>coproporphyrinogen III + 3 O2 = coproporphyrin III + 3 H2O2</text>
        <dbReference type="Rhea" id="RHEA:43436"/>
        <dbReference type="ChEBI" id="CHEBI:15379"/>
        <dbReference type="ChEBI" id="CHEBI:16240"/>
        <dbReference type="ChEBI" id="CHEBI:57309"/>
        <dbReference type="ChEBI" id="CHEBI:131725"/>
        <dbReference type="EC" id="1.3.3.15"/>
    </reaction>
</comment>
<protein>
    <recommendedName>
        <fullName evidence="6">Coproporphyrinogen III oxidase</fullName>
        <ecNumber evidence="6">1.3.3.15</ecNumber>
    </recommendedName>
</protein>
<dbReference type="OrthoDB" id="9805195at2"/>
<sequence>MKRICIIGSGITALATAWQRTRDGDACTVLESSPQIGGAIQSHRQGDYLAEEGPNSIQINSREVDDFLASIPGLEERITEANPAAQKRYIVRRGKLHAVPMNPWQAITTRLWSLGGRMRVLKEPFIRSADPDSEQSAADFVRRRLGEELYQYAINPLIGGIYAGDPEQLSLRYAFPKLHALEQNHGGLIRGSIAKMREAKRSTAPKVNKRIISFKDGLGELPQLLASALKDACHINVSIESIQRGDQKWSVEWNGESQSFDELIVTLPAHALHKLPFPKNVREAFEPLATIDYPPVSVLSLAFKRSDVSHPLDGFGALVPECENRNILGVLFPSTLFDGRAPEDEVLLTAFVGGERQPELATNDTEQVKGIVLDELRELLGVRSEPTFVHHRHWPKAIPQYKIGYGSTLDHIEKVEKDYPGLKLAGNYRTGISLSYCIESSVQADR</sequence>
<keyword evidence="2 6" id="KW-0285">Flavoprotein</keyword>
<organism evidence="8 9">
    <name type="scientific">Coraliomargarita sinensis</name>
    <dbReference type="NCBI Taxonomy" id="2174842"/>
    <lineage>
        <taxon>Bacteria</taxon>
        <taxon>Pseudomonadati</taxon>
        <taxon>Verrucomicrobiota</taxon>
        <taxon>Opitutia</taxon>
        <taxon>Puniceicoccales</taxon>
        <taxon>Coraliomargaritaceae</taxon>
        <taxon>Coraliomargarita</taxon>
    </lineage>
</organism>
<dbReference type="GO" id="GO:0006783">
    <property type="term" value="P:heme biosynthetic process"/>
    <property type="evidence" value="ECO:0007669"/>
    <property type="project" value="UniProtKB-UniRule"/>
</dbReference>
<dbReference type="Gene3D" id="3.50.50.60">
    <property type="entry name" value="FAD/NAD(P)-binding domain"/>
    <property type="match status" value="1"/>
</dbReference>
<dbReference type="Pfam" id="PF01593">
    <property type="entry name" value="Amino_oxidase"/>
    <property type="match status" value="1"/>
</dbReference>
<dbReference type="InterPro" id="IPR050464">
    <property type="entry name" value="Zeta_carotene_desat/Oxidored"/>
</dbReference>
<evidence type="ECO:0000256" key="5">
    <source>
        <dbReference type="ARBA" id="ARBA00023133"/>
    </source>
</evidence>
<dbReference type="InterPro" id="IPR004572">
    <property type="entry name" value="Protoporphyrinogen_oxidase"/>
</dbReference>
<evidence type="ECO:0000256" key="4">
    <source>
        <dbReference type="ARBA" id="ARBA00023002"/>
    </source>
</evidence>
<reference evidence="8 9" key="1">
    <citation type="submission" date="2018-05" db="EMBL/GenBank/DDBJ databases">
        <title>Coraliomargarita sinensis sp. nov., isolated from a marine solar saltern.</title>
        <authorList>
            <person name="Zhou L.Y."/>
        </authorList>
    </citation>
    <scope>NUCLEOTIDE SEQUENCE [LARGE SCALE GENOMIC DNA]</scope>
    <source>
        <strain evidence="8 9">WN38</strain>
    </source>
</reference>
<keyword evidence="9" id="KW-1185">Reference proteome</keyword>
<gene>
    <name evidence="8" type="primary">hemG</name>
    <name evidence="8" type="ORF">DDZ13_05195</name>
</gene>
<dbReference type="SUPFAM" id="SSF51905">
    <property type="entry name" value="FAD/NAD(P)-binding domain"/>
    <property type="match status" value="1"/>
</dbReference>
<accession>A0A317ZK12</accession>
<evidence type="ECO:0000256" key="6">
    <source>
        <dbReference type="RuleBase" id="RU364052"/>
    </source>
</evidence>
<dbReference type="RefSeq" id="WP_110130380.1">
    <property type="nucleotide sequence ID" value="NZ_QHJQ01000003.1"/>
</dbReference>
<dbReference type="NCBIfam" id="TIGR00562">
    <property type="entry name" value="proto_IX_ox"/>
    <property type="match status" value="1"/>
</dbReference>
<dbReference type="Gene3D" id="3.90.660.20">
    <property type="entry name" value="Protoporphyrinogen oxidase, mitochondrial, domain 2"/>
    <property type="match status" value="1"/>
</dbReference>
<dbReference type="EC" id="1.3.3.15" evidence="6"/>
<keyword evidence="6" id="KW-0963">Cytoplasm</keyword>
<evidence type="ECO:0000256" key="3">
    <source>
        <dbReference type="ARBA" id="ARBA00022827"/>
    </source>
</evidence>
<comment type="pathway">
    <text evidence="6">Porphyrin-containing compound metabolism; protoheme biosynthesis.</text>
</comment>
<dbReference type="Gene3D" id="1.10.3110.10">
    <property type="entry name" value="protoporphyrinogen ix oxidase, domain 3"/>
    <property type="match status" value="1"/>
</dbReference>
<comment type="function">
    <text evidence="6">Involved in coproporphyrin-dependent heme b biosynthesis. Catalyzes the oxidation of coproporphyrinogen III to coproporphyrin III.</text>
</comment>
<dbReference type="PANTHER" id="PTHR42923:SF3">
    <property type="entry name" value="PROTOPORPHYRINOGEN OXIDASE"/>
    <property type="match status" value="1"/>
</dbReference>